<protein>
    <submittedName>
        <fullName evidence="4">Disintegrin and metalloproteinase domain-containing protein 10-like</fullName>
    </submittedName>
</protein>
<dbReference type="InterPro" id="IPR024079">
    <property type="entry name" value="MetalloPept_cat_dom_sf"/>
</dbReference>
<feature type="binding site" evidence="1">
    <location>
        <position position="425"/>
    </location>
    <ligand>
        <name>Zn(2+)</name>
        <dbReference type="ChEBI" id="CHEBI:29105"/>
        <note>catalytic</note>
    </ligand>
</feature>
<keyword evidence="3" id="KW-1185">Reference proteome</keyword>
<organism evidence="3 4">
    <name type="scientific">Limulus polyphemus</name>
    <name type="common">Atlantic horseshoe crab</name>
    <dbReference type="NCBI Taxonomy" id="6850"/>
    <lineage>
        <taxon>Eukaryota</taxon>
        <taxon>Metazoa</taxon>
        <taxon>Ecdysozoa</taxon>
        <taxon>Arthropoda</taxon>
        <taxon>Chelicerata</taxon>
        <taxon>Merostomata</taxon>
        <taxon>Xiphosura</taxon>
        <taxon>Limulidae</taxon>
        <taxon>Limulus</taxon>
    </lineage>
</organism>
<evidence type="ECO:0000313" key="4">
    <source>
        <dbReference type="RefSeq" id="XP_013773188.1"/>
    </source>
</evidence>
<keyword evidence="1" id="KW-0862">Zinc</keyword>
<feature type="domain" description="Peptidase M12B" evidence="2">
    <location>
        <begin position="264"/>
        <end position="481"/>
    </location>
</feature>
<sequence length="491" mass="54865">MERRKLQFELPVFNSNLSVNDIRNFVLNFRLKSEMDVIILIFWISLQSFLYVESLFPKIDYYEPVELISSNADLINNVLVPNQRVKTESSSLFISDSNSDNIYVIFRAFQKTFDIRLFPDTSVISPTTKITVYGGSEGSLNGTSYDVSKDVLYSGHLKDMPDSTVYGYFTKGVFVGTIRGDNITYYTDVADDKYFTVNGSYKSFMYRASDFTLCDSKSPNICKEIDHYKEGPRVADRSSRSQGMNQTVSQKPILNKFGFWKSTKVCGMEVVASNTFYAAKGKDEKAATSEMTYYIKTANDAFVDTNFDVGFKAGLHIDKVTVYASETDDPFNGVTGKAEKFLEKLTSLEQSYCLSLAFFNENFPNHVMGLAYKPSPGVTGGICQKPVEMNGATTYLNTLIATIKHEDTPVPKLGVAVIVSHELGHSFGGPHDKEGVVDKCSPGDDDDGNYIMYPAANSGKKPNHLKFSSCSIEKMSAMLKEKGYYEEPLDK</sequence>
<dbReference type="Proteomes" id="UP000694941">
    <property type="component" value="Unplaced"/>
</dbReference>
<dbReference type="Gene3D" id="3.40.390.10">
    <property type="entry name" value="Collagenase (Catalytic Domain)"/>
    <property type="match status" value="1"/>
</dbReference>
<dbReference type="PROSITE" id="PS50215">
    <property type="entry name" value="ADAM_MEPRO"/>
    <property type="match status" value="1"/>
</dbReference>
<dbReference type="PANTHER" id="PTHR45702:SF2">
    <property type="entry name" value="KUZBANIAN, ISOFORM A"/>
    <property type="match status" value="1"/>
</dbReference>
<feature type="binding site" evidence="1">
    <location>
        <position position="421"/>
    </location>
    <ligand>
        <name>Zn(2+)</name>
        <dbReference type="ChEBI" id="CHEBI:29105"/>
        <note>catalytic</note>
    </ligand>
</feature>
<dbReference type="RefSeq" id="XP_013773188.1">
    <property type="nucleotide sequence ID" value="XM_013917734.1"/>
</dbReference>
<accession>A0ABM1B210</accession>
<evidence type="ECO:0000256" key="1">
    <source>
        <dbReference type="PROSITE-ProRule" id="PRU00276"/>
    </source>
</evidence>
<comment type="caution">
    <text evidence="1">Lacks conserved residue(s) required for the propagation of feature annotation.</text>
</comment>
<evidence type="ECO:0000313" key="3">
    <source>
        <dbReference type="Proteomes" id="UP000694941"/>
    </source>
</evidence>
<feature type="binding site" evidence="1">
    <location>
        <position position="431"/>
    </location>
    <ligand>
        <name>Zn(2+)</name>
        <dbReference type="ChEBI" id="CHEBI:29105"/>
        <note>catalytic</note>
    </ligand>
</feature>
<dbReference type="PANTHER" id="PTHR45702">
    <property type="entry name" value="ADAM10/ADAM17 METALLOPEPTIDASE FAMILY MEMBER"/>
    <property type="match status" value="1"/>
</dbReference>
<gene>
    <name evidence="4" type="primary">LOC106458254</name>
</gene>
<keyword evidence="1" id="KW-0479">Metal-binding</keyword>
<name>A0ABM1B210_LIMPO</name>
<dbReference type="InterPro" id="IPR051489">
    <property type="entry name" value="ADAM_Metalloproteinase"/>
</dbReference>
<feature type="active site" evidence="1">
    <location>
        <position position="422"/>
    </location>
</feature>
<evidence type="ECO:0000259" key="2">
    <source>
        <dbReference type="PROSITE" id="PS50215"/>
    </source>
</evidence>
<dbReference type="GeneID" id="106458254"/>
<dbReference type="SUPFAM" id="SSF55486">
    <property type="entry name" value="Metalloproteases ('zincins'), catalytic domain"/>
    <property type="match status" value="1"/>
</dbReference>
<dbReference type="InterPro" id="IPR001590">
    <property type="entry name" value="Peptidase_M12B"/>
</dbReference>
<proteinExistence type="predicted"/>
<reference evidence="4" key="1">
    <citation type="submission" date="2025-08" db="UniProtKB">
        <authorList>
            <consortium name="RefSeq"/>
        </authorList>
    </citation>
    <scope>IDENTIFICATION</scope>
    <source>
        <tissue evidence="4">Muscle</tissue>
    </source>
</reference>
<dbReference type="Pfam" id="PF13574">
    <property type="entry name" value="Reprolysin_2"/>
    <property type="match status" value="1"/>
</dbReference>